<evidence type="ECO:0000313" key="3">
    <source>
        <dbReference type="Proteomes" id="UP000008544"/>
    </source>
</evidence>
<feature type="domain" description="PRC-barrel" evidence="1">
    <location>
        <begin position="1"/>
        <end position="79"/>
    </location>
</feature>
<dbReference type="SUPFAM" id="SSF50346">
    <property type="entry name" value="PRC-barrel domain"/>
    <property type="match status" value="1"/>
</dbReference>
<protein>
    <submittedName>
        <fullName evidence="2">PRC-barrel domain protein</fullName>
    </submittedName>
</protein>
<reference evidence="3" key="1">
    <citation type="submission" date="2007-10" db="EMBL/GenBank/DDBJ databases">
        <title>Complete sequence of chromosome of Desulforudis audaxviator MP104C.</title>
        <authorList>
            <person name="Copeland A."/>
            <person name="Lucas S."/>
            <person name="Lapidus A."/>
            <person name="Barry K."/>
            <person name="Glavina del Rio T."/>
            <person name="Dalin E."/>
            <person name="Tice H."/>
            <person name="Bruce D."/>
            <person name="Pitluck S."/>
            <person name="Lowry S.R."/>
            <person name="Larimer F."/>
            <person name="Land M.L."/>
            <person name="Hauser L."/>
            <person name="Kyrpides N."/>
            <person name="Ivanova N.N."/>
            <person name="Richardson P."/>
        </authorList>
    </citation>
    <scope>NUCLEOTIDE SEQUENCE [LARGE SCALE GENOMIC DNA]</scope>
    <source>
        <strain evidence="3">MP104C</strain>
    </source>
</reference>
<evidence type="ECO:0000259" key="1">
    <source>
        <dbReference type="Pfam" id="PF05239"/>
    </source>
</evidence>
<dbReference type="EMBL" id="CP000860">
    <property type="protein sequence ID" value="ACA60576.1"/>
    <property type="molecule type" value="Genomic_DNA"/>
</dbReference>
<dbReference type="HOGENOM" id="CLU_161336_0_1_9"/>
<dbReference type="PANTHER" id="PTHR40061:SF1">
    <property type="entry name" value="SPORULATION PROTEIN YLMC-RELATED"/>
    <property type="match status" value="1"/>
</dbReference>
<dbReference type="RefSeq" id="WP_012303151.1">
    <property type="nucleotide sequence ID" value="NC_010424.1"/>
</dbReference>
<dbReference type="AlphaFoldDB" id="B1I6A9"/>
<dbReference type="STRING" id="477974.Daud_2087"/>
<dbReference type="OrthoDB" id="6024937at2"/>
<proteinExistence type="predicted"/>
<evidence type="ECO:0000313" key="2">
    <source>
        <dbReference type="EMBL" id="ACA60576.1"/>
    </source>
</evidence>
<dbReference type="InterPro" id="IPR014238">
    <property type="entry name" value="Spore_YlmC/YmxH"/>
</dbReference>
<keyword evidence="3" id="KW-1185">Reference proteome</keyword>
<dbReference type="InterPro" id="IPR027275">
    <property type="entry name" value="PRC-brl_dom"/>
</dbReference>
<sequence>MFKVTDLASKDIINVADGRRLGPLKDLEIDAETGKVQALVLRNPEKYLRVFRRGKDVVIPWSRIKTIGLDAILVELPWDGLRQ</sequence>
<dbReference type="Proteomes" id="UP000008544">
    <property type="component" value="Chromosome"/>
</dbReference>
<accession>B1I6A9</accession>
<reference evidence="2 3" key="2">
    <citation type="journal article" date="2008" name="Science">
        <title>Environmental genomics reveals a single-species ecosystem deep within Earth.</title>
        <authorList>
            <person name="Chivian D."/>
            <person name="Brodie E.L."/>
            <person name="Alm E.J."/>
            <person name="Culley D.E."/>
            <person name="Dehal P.S."/>
            <person name="Desantis T.Z."/>
            <person name="Gihring T.M."/>
            <person name="Lapidus A."/>
            <person name="Lin L.H."/>
            <person name="Lowry S.R."/>
            <person name="Moser D.P."/>
            <person name="Richardson P.M."/>
            <person name="Southam G."/>
            <person name="Wanger G."/>
            <person name="Pratt L.M."/>
            <person name="Andersen G.L."/>
            <person name="Hazen T.C."/>
            <person name="Brockman F.J."/>
            <person name="Arkin A.P."/>
            <person name="Onstott T.C."/>
        </authorList>
    </citation>
    <scope>NUCLEOTIDE SEQUENCE [LARGE SCALE GENOMIC DNA]</scope>
    <source>
        <strain evidence="2 3">MP104C</strain>
    </source>
</reference>
<gene>
    <name evidence="2" type="ordered locus">Daud_2087</name>
</gene>
<dbReference type="Gene3D" id="2.30.30.240">
    <property type="entry name" value="PRC-barrel domain"/>
    <property type="match status" value="1"/>
</dbReference>
<dbReference type="PANTHER" id="PTHR40061">
    <property type="entry name" value="SPORULATION PROTEIN YLMC-RELATED"/>
    <property type="match status" value="1"/>
</dbReference>
<dbReference type="Pfam" id="PF05239">
    <property type="entry name" value="PRC"/>
    <property type="match status" value="1"/>
</dbReference>
<organism evidence="2 3">
    <name type="scientific">Desulforudis audaxviator (strain MP104C)</name>
    <dbReference type="NCBI Taxonomy" id="477974"/>
    <lineage>
        <taxon>Bacteria</taxon>
        <taxon>Bacillati</taxon>
        <taxon>Bacillota</taxon>
        <taxon>Clostridia</taxon>
        <taxon>Thermoanaerobacterales</taxon>
        <taxon>Candidatus Desulforudaceae</taxon>
        <taxon>Candidatus Desulforudis</taxon>
    </lineage>
</organism>
<dbReference type="eggNOG" id="COG1873">
    <property type="taxonomic scope" value="Bacteria"/>
</dbReference>
<dbReference type="NCBIfam" id="TIGR02888">
    <property type="entry name" value="spore_YlmC_YmxH"/>
    <property type="match status" value="1"/>
</dbReference>
<dbReference type="KEGG" id="dau:Daud_2087"/>
<name>B1I6A9_DESAP</name>
<dbReference type="InterPro" id="IPR011033">
    <property type="entry name" value="PRC_barrel-like_sf"/>
</dbReference>